<keyword evidence="1" id="KW-1133">Transmembrane helix</keyword>
<feature type="transmembrane region" description="Helical" evidence="1">
    <location>
        <begin position="150"/>
        <end position="171"/>
    </location>
</feature>
<evidence type="ECO:0000256" key="1">
    <source>
        <dbReference type="SAM" id="Phobius"/>
    </source>
</evidence>
<gene>
    <name evidence="2" type="ORF">FA13DRAFT_344468</name>
</gene>
<name>A0A4Y7SCX2_COPMI</name>
<organism evidence="2 3">
    <name type="scientific">Coprinellus micaceus</name>
    <name type="common">Glistening ink-cap mushroom</name>
    <name type="synonym">Coprinus micaceus</name>
    <dbReference type="NCBI Taxonomy" id="71717"/>
    <lineage>
        <taxon>Eukaryota</taxon>
        <taxon>Fungi</taxon>
        <taxon>Dikarya</taxon>
        <taxon>Basidiomycota</taxon>
        <taxon>Agaricomycotina</taxon>
        <taxon>Agaricomycetes</taxon>
        <taxon>Agaricomycetidae</taxon>
        <taxon>Agaricales</taxon>
        <taxon>Agaricineae</taxon>
        <taxon>Psathyrellaceae</taxon>
        <taxon>Coprinellus</taxon>
    </lineage>
</organism>
<reference evidence="2 3" key="1">
    <citation type="journal article" date="2019" name="Nat. Ecol. Evol.">
        <title>Megaphylogeny resolves global patterns of mushroom evolution.</title>
        <authorList>
            <person name="Varga T."/>
            <person name="Krizsan K."/>
            <person name="Foldi C."/>
            <person name="Dima B."/>
            <person name="Sanchez-Garcia M."/>
            <person name="Sanchez-Ramirez S."/>
            <person name="Szollosi G.J."/>
            <person name="Szarkandi J.G."/>
            <person name="Papp V."/>
            <person name="Albert L."/>
            <person name="Andreopoulos W."/>
            <person name="Angelini C."/>
            <person name="Antonin V."/>
            <person name="Barry K.W."/>
            <person name="Bougher N.L."/>
            <person name="Buchanan P."/>
            <person name="Buyck B."/>
            <person name="Bense V."/>
            <person name="Catcheside P."/>
            <person name="Chovatia M."/>
            <person name="Cooper J."/>
            <person name="Damon W."/>
            <person name="Desjardin D."/>
            <person name="Finy P."/>
            <person name="Geml J."/>
            <person name="Haridas S."/>
            <person name="Hughes K."/>
            <person name="Justo A."/>
            <person name="Karasinski D."/>
            <person name="Kautmanova I."/>
            <person name="Kiss B."/>
            <person name="Kocsube S."/>
            <person name="Kotiranta H."/>
            <person name="LaButti K.M."/>
            <person name="Lechner B.E."/>
            <person name="Liimatainen K."/>
            <person name="Lipzen A."/>
            <person name="Lukacs Z."/>
            <person name="Mihaltcheva S."/>
            <person name="Morgado L.N."/>
            <person name="Niskanen T."/>
            <person name="Noordeloos M.E."/>
            <person name="Ohm R.A."/>
            <person name="Ortiz-Santana B."/>
            <person name="Ovrebo C."/>
            <person name="Racz N."/>
            <person name="Riley R."/>
            <person name="Savchenko A."/>
            <person name="Shiryaev A."/>
            <person name="Soop K."/>
            <person name="Spirin V."/>
            <person name="Szebenyi C."/>
            <person name="Tomsovsky M."/>
            <person name="Tulloss R.E."/>
            <person name="Uehling J."/>
            <person name="Grigoriev I.V."/>
            <person name="Vagvolgyi C."/>
            <person name="Papp T."/>
            <person name="Martin F.M."/>
            <person name="Miettinen O."/>
            <person name="Hibbett D.S."/>
            <person name="Nagy L.G."/>
        </authorList>
    </citation>
    <scope>NUCLEOTIDE SEQUENCE [LARGE SCALE GENOMIC DNA]</scope>
    <source>
        <strain evidence="2 3">FP101781</strain>
    </source>
</reference>
<evidence type="ECO:0000313" key="2">
    <source>
        <dbReference type="EMBL" id="TEB19559.1"/>
    </source>
</evidence>
<keyword evidence="1" id="KW-0812">Transmembrane</keyword>
<keyword evidence="1" id="KW-0472">Membrane</keyword>
<keyword evidence="3" id="KW-1185">Reference proteome</keyword>
<proteinExistence type="predicted"/>
<evidence type="ECO:0000313" key="3">
    <source>
        <dbReference type="Proteomes" id="UP000298030"/>
    </source>
</evidence>
<sequence>MPYPRASVMTIGSPSRVDPRRYSSVELWVVVVPIAPTTTSLCVSCLVASIRDFAFDSGIATDLLSMLDCVPSIGFHSVVFIRSVVYLKPPSLKHPYAASVIRRIYSLVSWVYDAARVRIVCSLVFSPSTSPFCVIPLWNGLASGRPSRDLLRAFSLSSFVLSFILFIHFFAELHSFRCLHPCSHHRYLHPSTHSFFLFPSKLELRRLRQSIELKYTPGLASGALTFEQVSTWWSCALCRHLLAN</sequence>
<feature type="transmembrane region" description="Helical" evidence="1">
    <location>
        <begin position="63"/>
        <end position="85"/>
    </location>
</feature>
<protein>
    <submittedName>
        <fullName evidence="2">Uncharacterized protein</fullName>
    </submittedName>
</protein>
<dbReference type="AlphaFoldDB" id="A0A4Y7SCX2"/>
<dbReference type="EMBL" id="QPFP01000184">
    <property type="protein sequence ID" value="TEB19559.1"/>
    <property type="molecule type" value="Genomic_DNA"/>
</dbReference>
<feature type="transmembrane region" description="Helical" evidence="1">
    <location>
        <begin position="117"/>
        <end position="138"/>
    </location>
</feature>
<feature type="transmembrane region" description="Helical" evidence="1">
    <location>
        <begin position="27"/>
        <end position="51"/>
    </location>
</feature>
<comment type="caution">
    <text evidence="2">The sequence shown here is derived from an EMBL/GenBank/DDBJ whole genome shotgun (WGS) entry which is preliminary data.</text>
</comment>
<accession>A0A4Y7SCX2</accession>
<dbReference type="Proteomes" id="UP000298030">
    <property type="component" value="Unassembled WGS sequence"/>
</dbReference>